<dbReference type="OrthoDB" id="194358at2759"/>
<dbReference type="InterPro" id="IPR010730">
    <property type="entry name" value="HET"/>
</dbReference>
<dbReference type="EMBL" id="WIGM01000775">
    <property type="protein sequence ID" value="KAF6812847.1"/>
    <property type="molecule type" value="Genomic_DNA"/>
</dbReference>
<dbReference type="Pfam" id="PF06985">
    <property type="entry name" value="HET"/>
    <property type="match status" value="1"/>
</dbReference>
<evidence type="ECO:0000313" key="2">
    <source>
        <dbReference type="EMBL" id="KAF6812847.1"/>
    </source>
</evidence>
<sequence>MEPLEMKLINVKTLAIETVNTENAPRYAILSHTWDGENEITYQEWMANLGDPSPEFLERPAYLKILNACTKAREDGLRHLWADTVCIDKSSSSELSEAINSMFAWYERARVCIVYLADVEWKDDLTQAIHANQASSFGSSRWFTRGWTLQELLAPEKVFFYTKEWTEIGTKTELMFPISHITGIDVTYLVSKRKIWSASTAARMSWASGRQTTRLEDMAYCLLGIFDINMPLLYGEGRKAFLRLQEEIIKASDDHTIFCWSWYPSKTPNQWQSVLAPSPAVFSGSANFVATPRISESAPYQITNVGLSIRLPVVAAVNCLGGMLSVISTDDADPEHRRLMCLPLMKEGNIYRRCPFPCRPFPVLRVMACEMRDMYLLYKLSRNAEDLMPWPYRHQFEYGFYIGILDESFSTDIDCQRVTSVDCLVPQYMQTPSSHVSRPIFSAVGFRSALTQTNAFGGLILRVTHQEDKFLIFLSVRGPGSSLSWHCEILDARYAGHGVQEWLREFHDPAFQKRVESSCSYHSAVSQSGNSKMLVALDRETRDEFGRVVKVVYLVFRKAYGGPLHMQTVWDNFQHTFNDNAQKRMDS</sequence>
<accession>A0A8H6JGU0</accession>
<feature type="domain" description="Heterokaryon incompatibility" evidence="1">
    <location>
        <begin position="27"/>
        <end position="123"/>
    </location>
</feature>
<keyword evidence="3" id="KW-1185">Reference proteome</keyword>
<dbReference type="PANTHER" id="PTHR10622">
    <property type="entry name" value="HET DOMAIN-CONTAINING PROTEIN"/>
    <property type="match status" value="1"/>
</dbReference>
<protein>
    <submittedName>
        <fullName evidence="2">Het domain-containing protein</fullName>
    </submittedName>
</protein>
<comment type="caution">
    <text evidence="2">The sequence shown here is derived from an EMBL/GenBank/DDBJ whole genome shotgun (WGS) entry which is preliminary data.</text>
</comment>
<proteinExistence type="predicted"/>
<dbReference type="PANTHER" id="PTHR10622:SF10">
    <property type="entry name" value="HET DOMAIN-CONTAINING PROTEIN"/>
    <property type="match status" value="1"/>
</dbReference>
<evidence type="ECO:0000259" key="1">
    <source>
        <dbReference type="Pfam" id="PF06985"/>
    </source>
</evidence>
<evidence type="ECO:0000313" key="3">
    <source>
        <dbReference type="Proteomes" id="UP000639643"/>
    </source>
</evidence>
<gene>
    <name evidence="2" type="ORF">CMUS01_12966</name>
</gene>
<organism evidence="2 3">
    <name type="scientific">Colletotrichum musicola</name>
    <dbReference type="NCBI Taxonomy" id="2175873"/>
    <lineage>
        <taxon>Eukaryota</taxon>
        <taxon>Fungi</taxon>
        <taxon>Dikarya</taxon>
        <taxon>Ascomycota</taxon>
        <taxon>Pezizomycotina</taxon>
        <taxon>Sordariomycetes</taxon>
        <taxon>Hypocreomycetidae</taxon>
        <taxon>Glomerellales</taxon>
        <taxon>Glomerellaceae</taxon>
        <taxon>Colletotrichum</taxon>
        <taxon>Colletotrichum orchidearum species complex</taxon>
    </lineage>
</organism>
<reference evidence="2" key="1">
    <citation type="journal article" date="2020" name="Phytopathology">
        <title>Genome Sequence Resources of Colletotrichum truncatum, C. plurivorum, C. musicola, and C. sojae: Four Species Pathogenic to Soybean (Glycine max).</title>
        <authorList>
            <person name="Rogerio F."/>
            <person name="Boufleur T.R."/>
            <person name="Ciampi-Guillardi M."/>
            <person name="Sukno S.A."/>
            <person name="Thon M.R."/>
            <person name="Massola Junior N.S."/>
            <person name="Baroncelli R."/>
        </authorList>
    </citation>
    <scope>NUCLEOTIDE SEQUENCE</scope>
    <source>
        <strain evidence="2">LFN0074</strain>
    </source>
</reference>
<name>A0A8H6JGU0_9PEZI</name>
<dbReference type="AlphaFoldDB" id="A0A8H6JGU0"/>
<dbReference type="Proteomes" id="UP000639643">
    <property type="component" value="Unassembled WGS sequence"/>
</dbReference>